<keyword evidence="11" id="KW-1185">Reference proteome</keyword>
<evidence type="ECO:0000256" key="2">
    <source>
        <dbReference type="ARBA" id="ARBA00022475"/>
    </source>
</evidence>
<dbReference type="Pfam" id="PF02949">
    <property type="entry name" value="7tm_6"/>
    <property type="match status" value="1"/>
</dbReference>
<name>A0A6J1R573_9HYME</name>
<evidence type="ECO:0000256" key="4">
    <source>
        <dbReference type="ARBA" id="ARBA00022692"/>
    </source>
</evidence>
<dbReference type="GO" id="GO:0004984">
    <property type="term" value="F:olfactory receptor activity"/>
    <property type="evidence" value="ECO:0007669"/>
    <property type="project" value="InterPro"/>
</dbReference>
<sequence>MRVHKPSLTFSQSTHAPRVMICIETEYFYLNRVLLLAIGLWPHHQSNLVRFQIILCLSILISCIIFQLTTFLTAECTPYLIIKVFSNVMFCSTYIINYNAFWMNTHNVKRLTEQLQQICNELKDENEINIMKEYGNSVKRYTVVIILFSMFCLFVVILLPILTPVLDIALHINGSQPRLILHFMTEYFIDQEKYFYIILLHSNAVICIGATTATATGTLLRGYLILACGLFKIASYRIEQAMTIKMLENISTKNEIIIYKEIICAVDIQRKALKYSQFLLSSFKGSFFFLIAINVISLSLNLFAIFQCVSLGNKEELVFHLLIVSVILLYMFLANYTGQEVMDHNNYIYIAA</sequence>
<evidence type="ECO:0000256" key="3">
    <source>
        <dbReference type="ARBA" id="ARBA00022606"/>
    </source>
</evidence>
<feature type="transmembrane region" description="Helical" evidence="10">
    <location>
        <begin position="194"/>
        <end position="213"/>
    </location>
</feature>
<gene>
    <name evidence="12" type="primary">LOC112466338</name>
</gene>
<dbReference type="PANTHER" id="PTHR21137">
    <property type="entry name" value="ODORANT RECEPTOR"/>
    <property type="match status" value="1"/>
</dbReference>
<dbReference type="OrthoDB" id="7550533at2759"/>
<organism evidence="11 12">
    <name type="scientific">Temnothorax curvispinosus</name>
    <dbReference type="NCBI Taxonomy" id="300111"/>
    <lineage>
        <taxon>Eukaryota</taxon>
        <taxon>Metazoa</taxon>
        <taxon>Ecdysozoa</taxon>
        <taxon>Arthropoda</taxon>
        <taxon>Hexapoda</taxon>
        <taxon>Insecta</taxon>
        <taxon>Pterygota</taxon>
        <taxon>Neoptera</taxon>
        <taxon>Endopterygota</taxon>
        <taxon>Hymenoptera</taxon>
        <taxon>Apocrita</taxon>
        <taxon>Aculeata</taxon>
        <taxon>Formicoidea</taxon>
        <taxon>Formicidae</taxon>
        <taxon>Myrmicinae</taxon>
        <taxon>Temnothorax</taxon>
    </lineage>
</organism>
<dbReference type="GeneID" id="112466338"/>
<keyword evidence="5 10" id="KW-0552">Olfaction</keyword>
<dbReference type="RefSeq" id="XP_024890164.1">
    <property type="nucleotide sequence ID" value="XM_025034396.1"/>
</dbReference>
<feature type="non-terminal residue" evidence="12">
    <location>
        <position position="352"/>
    </location>
</feature>
<feature type="transmembrane region" description="Helical" evidence="10">
    <location>
        <begin position="141"/>
        <end position="162"/>
    </location>
</feature>
<comment type="subcellular location">
    <subcellularLocation>
        <location evidence="1 10">Cell membrane</location>
        <topology evidence="1 10">Multi-pass membrane protein</topology>
    </subcellularLocation>
</comment>
<dbReference type="PANTHER" id="PTHR21137:SF35">
    <property type="entry name" value="ODORANT RECEPTOR 19A-RELATED"/>
    <property type="match status" value="1"/>
</dbReference>
<keyword evidence="8 10" id="KW-0675">Receptor</keyword>
<dbReference type="Proteomes" id="UP000504618">
    <property type="component" value="Unplaced"/>
</dbReference>
<feature type="transmembrane region" description="Helical" evidence="10">
    <location>
        <begin position="53"/>
        <end position="74"/>
    </location>
</feature>
<evidence type="ECO:0000256" key="7">
    <source>
        <dbReference type="ARBA" id="ARBA00023136"/>
    </source>
</evidence>
<evidence type="ECO:0000313" key="11">
    <source>
        <dbReference type="Proteomes" id="UP000504618"/>
    </source>
</evidence>
<keyword evidence="6 10" id="KW-1133">Transmembrane helix</keyword>
<evidence type="ECO:0000256" key="10">
    <source>
        <dbReference type="RuleBase" id="RU351113"/>
    </source>
</evidence>
<evidence type="ECO:0000256" key="5">
    <source>
        <dbReference type="ARBA" id="ARBA00022725"/>
    </source>
</evidence>
<protein>
    <recommendedName>
        <fullName evidence="10">Odorant receptor</fullName>
    </recommendedName>
</protein>
<accession>A0A6J1R573</accession>
<keyword evidence="4 10" id="KW-0812">Transmembrane</keyword>
<dbReference type="GO" id="GO:0005886">
    <property type="term" value="C:plasma membrane"/>
    <property type="evidence" value="ECO:0007669"/>
    <property type="project" value="UniProtKB-SubCell"/>
</dbReference>
<evidence type="ECO:0000256" key="8">
    <source>
        <dbReference type="ARBA" id="ARBA00023170"/>
    </source>
</evidence>
<evidence type="ECO:0000256" key="6">
    <source>
        <dbReference type="ARBA" id="ARBA00022989"/>
    </source>
</evidence>
<feature type="transmembrane region" description="Helical" evidence="10">
    <location>
        <begin position="80"/>
        <end position="101"/>
    </location>
</feature>
<keyword evidence="2" id="KW-1003">Cell membrane</keyword>
<dbReference type="GO" id="GO:0007165">
    <property type="term" value="P:signal transduction"/>
    <property type="evidence" value="ECO:0007669"/>
    <property type="project" value="UniProtKB-KW"/>
</dbReference>
<dbReference type="InterPro" id="IPR004117">
    <property type="entry name" value="7tm6_olfct_rcpt"/>
</dbReference>
<feature type="transmembrane region" description="Helical" evidence="10">
    <location>
        <begin position="318"/>
        <end position="337"/>
    </location>
</feature>
<evidence type="ECO:0000313" key="12">
    <source>
        <dbReference type="RefSeq" id="XP_024890164.1"/>
    </source>
</evidence>
<keyword evidence="9 10" id="KW-0807">Transducer</keyword>
<proteinExistence type="inferred from homology"/>
<evidence type="ECO:0000256" key="9">
    <source>
        <dbReference type="ARBA" id="ARBA00023224"/>
    </source>
</evidence>
<keyword evidence="3 10" id="KW-0716">Sensory transduction</keyword>
<feature type="transmembrane region" description="Helical" evidence="10">
    <location>
        <begin position="287"/>
        <end position="306"/>
    </location>
</feature>
<dbReference type="GO" id="GO:0005549">
    <property type="term" value="F:odorant binding"/>
    <property type="evidence" value="ECO:0007669"/>
    <property type="project" value="InterPro"/>
</dbReference>
<comment type="caution">
    <text evidence="10">Lacks conserved residue(s) required for the propagation of feature annotation.</text>
</comment>
<dbReference type="AlphaFoldDB" id="A0A6J1R573"/>
<reference evidence="12" key="1">
    <citation type="submission" date="2025-08" db="UniProtKB">
        <authorList>
            <consortium name="RefSeq"/>
        </authorList>
    </citation>
    <scope>IDENTIFICATION</scope>
    <source>
        <tissue evidence="12">Whole body</tissue>
    </source>
</reference>
<evidence type="ECO:0000256" key="1">
    <source>
        <dbReference type="ARBA" id="ARBA00004651"/>
    </source>
</evidence>
<keyword evidence="7 10" id="KW-0472">Membrane</keyword>
<comment type="similarity">
    <text evidence="10">Belongs to the insect chemoreceptor superfamily. Heteromeric odorant receptor channel (TC 1.A.69) family.</text>
</comment>